<feature type="transmembrane region" description="Helical" evidence="1">
    <location>
        <begin position="21"/>
        <end position="40"/>
    </location>
</feature>
<feature type="transmembrane region" description="Helical" evidence="1">
    <location>
        <begin position="234"/>
        <end position="251"/>
    </location>
</feature>
<keyword evidence="1" id="KW-0812">Transmembrane</keyword>
<feature type="transmembrane region" description="Helical" evidence="1">
    <location>
        <begin position="52"/>
        <end position="74"/>
    </location>
</feature>
<keyword evidence="1" id="KW-0472">Membrane</keyword>
<proteinExistence type="predicted"/>
<feature type="transmembrane region" description="Helical" evidence="1">
    <location>
        <begin position="319"/>
        <end position="339"/>
    </location>
</feature>
<evidence type="ECO:0000313" key="2">
    <source>
        <dbReference type="EMBL" id="RDI63594.1"/>
    </source>
</evidence>
<protein>
    <submittedName>
        <fullName evidence="2">Uncharacterized protein</fullName>
    </submittedName>
</protein>
<gene>
    <name evidence="2" type="ORF">DFR76_110291</name>
</gene>
<dbReference type="Proteomes" id="UP000254869">
    <property type="component" value="Unassembled WGS sequence"/>
</dbReference>
<keyword evidence="3" id="KW-1185">Reference proteome</keyword>
<name>A0A370I2R9_9NOCA</name>
<feature type="transmembrane region" description="Helical" evidence="1">
    <location>
        <begin position="208"/>
        <end position="227"/>
    </location>
</feature>
<accession>A0A370I2R9</accession>
<dbReference type="STRING" id="1210086.GCA_001613105_06957"/>
<feature type="transmembrane region" description="Helical" evidence="1">
    <location>
        <begin position="119"/>
        <end position="140"/>
    </location>
</feature>
<feature type="transmembrane region" description="Helical" evidence="1">
    <location>
        <begin position="286"/>
        <end position="307"/>
    </location>
</feature>
<reference evidence="2 3" key="1">
    <citation type="submission" date="2018-07" db="EMBL/GenBank/DDBJ databases">
        <title>Genomic Encyclopedia of Type Strains, Phase IV (KMG-IV): sequencing the most valuable type-strain genomes for metagenomic binning, comparative biology and taxonomic classification.</title>
        <authorList>
            <person name="Goeker M."/>
        </authorList>
    </citation>
    <scope>NUCLEOTIDE SEQUENCE [LARGE SCALE GENOMIC DNA]</scope>
    <source>
        <strain evidence="2 3">DSM 44290</strain>
    </source>
</reference>
<feature type="transmembrane region" description="Helical" evidence="1">
    <location>
        <begin position="161"/>
        <end position="182"/>
    </location>
</feature>
<feature type="transmembrane region" description="Helical" evidence="1">
    <location>
        <begin position="257"/>
        <end position="277"/>
    </location>
</feature>
<keyword evidence="1" id="KW-1133">Transmembrane helix</keyword>
<sequence length="350" mass="35921">MLAVLGDPRRGGLPATALDDAVTALAALWMVGGLILDAGAHTAAPEPGSFFAAWHLVFDTGFVAIAGWTLALVWRRTRGGLRGFAAVPLGYRSTVAAVAGFALSGAGDLIWHACLGPGAGIGMLFAPGHLGLAASMLVLVTSPVRSAMGRPEVGEAPPLRLLWPALLTTGLAAAVVTVFVGYGNALTYSAVQIVEGLSRTDDASVRELAAALVITAAVLLLPLLFLARRWRLPFGAAALTMLPVVVVSGAETGGHNLSVLLAFVIAAVGVDLLILCLDPCAARPGVYWGFSCAAAFFTWSLYIGIAAAAAGRVPSVVELWTGVPIMAGLLGWLLGILMLPTRHPVPPALS</sequence>
<organism evidence="2 3">
    <name type="scientific">Nocardia pseudobrasiliensis</name>
    <dbReference type="NCBI Taxonomy" id="45979"/>
    <lineage>
        <taxon>Bacteria</taxon>
        <taxon>Bacillati</taxon>
        <taxon>Actinomycetota</taxon>
        <taxon>Actinomycetes</taxon>
        <taxon>Mycobacteriales</taxon>
        <taxon>Nocardiaceae</taxon>
        <taxon>Nocardia</taxon>
    </lineage>
</organism>
<dbReference type="AlphaFoldDB" id="A0A370I2R9"/>
<evidence type="ECO:0000256" key="1">
    <source>
        <dbReference type="SAM" id="Phobius"/>
    </source>
</evidence>
<comment type="caution">
    <text evidence="2">The sequence shown here is derived from an EMBL/GenBank/DDBJ whole genome shotgun (WGS) entry which is preliminary data.</text>
</comment>
<evidence type="ECO:0000313" key="3">
    <source>
        <dbReference type="Proteomes" id="UP000254869"/>
    </source>
</evidence>
<dbReference type="EMBL" id="QQBC01000010">
    <property type="protein sequence ID" value="RDI63594.1"/>
    <property type="molecule type" value="Genomic_DNA"/>
</dbReference>